<sequence length="155" mass="18149">MPIIDTPWSSFYAINIKEFITPICDTEPVQTLCRYGAYIQHIKINPHGGGRVFNIFPKHILPPHGMLSMEQVELTKTANFYYYETIVYVTGCNVVSTPKDQRVMRSFFQRHIIPRESSTLEQMRICYFSGLETKTWKMLLNIRTLISHSLMVWKL</sequence>
<dbReference type="EMBL" id="JAIXMP010000075">
    <property type="protein sequence ID" value="KAI9243330.1"/>
    <property type="molecule type" value="Genomic_DNA"/>
</dbReference>
<name>A0AAD5P6Q8_9FUNG</name>
<evidence type="ECO:0000313" key="2">
    <source>
        <dbReference type="Proteomes" id="UP001209540"/>
    </source>
</evidence>
<protein>
    <submittedName>
        <fullName evidence="1">Uncharacterized protein</fullName>
    </submittedName>
</protein>
<gene>
    <name evidence="1" type="ORF">BDA99DRAFT_544503</name>
</gene>
<comment type="caution">
    <text evidence="1">The sequence shown here is derived from an EMBL/GenBank/DDBJ whole genome shotgun (WGS) entry which is preliminary data.</text>
</comment>
<keyword evidence="2" id="KW-1185">Reference proteome</keyword>
<evidence type="ECO:0000313" key="1">
    <source>
        <dbReference type="EMBL" id="KAI9243330.1"/>
    </source>
</evidence>
<reference evidence="1" key="1">
    <citation type="journal article" date="2022" name="IScience">
        <title>Evolution of zygomycete secretomes and the origins of terrestrial fungal ecologies.</title>
        <authorList>
            <person name="Chang Y."/>
            <person name="Wang Y."/>
            <person name="Mondo S."/>
            <person name="Ahrendt S."/>
            <person name="Andreopoulos W."/>
            <person name="Barry K."/>
            <person name="Beard J."/>
            <person name="Benny G.L."/>
            <person name="Blankenship S."/>
            <person name="Bonito G."/>
            <person name="Cuomo C."/>
            <person name="Desiro A."/>
            <person name="Gervers K.A."/>
            <person name="Hundley H."/>
            <person name="Kuo A."/>
            <person name="LaButti K."/>
            <person name="Lang B.F."/>
            <person name="Lipzen A."/>
            <person name="O'Donnell K."/>
            <person name="Pangilinan J."/>
            <person name="Reynolds N."/>
            <person name="Sandor L."/>
            <person name="Smith M.E."/>
            <person name="Tsang A."/>
            <person name="Grigoriev I.V."/>
            <person name="Stajich J.E."/>
            <person name="Spatafora J.W."/>
        </authorList>
    </citation>
    <scope>NUCLEOTIDE SEQUENCE</scope>
    <source>
        <strain evidence="1">RSA 2281</strain>
    </source>
</reference>
<organism evidence="1 2">
    <name type="scientific">Phascolomyces articulosus</name>
    <dbReference type="NCBI Taxonomy" id="60185"/>
    <lineage>
        <taxon>Eukaryota</taxon>
        <taxon>Fungi</taxon>
        <taxon>Fungi incertae sedis</taxon>
        <taxon>Mucoromycota</taxon>
        <taxon>Mucoromycotina</taxon>
        <taxon>Mucoromycetes</taxon>
        <taxon>Mucorales</taxon>
        <taxon>Lichtheimiaceae</taxon>
        <taxon>Phascolomyces</taxon>
    </lineage>
</organism>
<dbReference type="Proteomes" id="UP001209540">
    <property type="component" value="Unassembled WGS sequence"/>
</dbReference>
<dbReference type="AlphaFoldDB" id="A0AAD5P6Q8"/>
<proteinExistence type="predicted"/>
<reference evidence="1" key="2">
    <citation type="submission" date="2023-02" db="EMBL/GenBank/DDBJ databases">
        <authorList>
            <consortium name="DOE Joint Genome Institute"/>
            <person name="Mondo S.J."/>
            <person name="Chang Y."/>
            <person name="Wang Y."/>
            <person name="Ahrendt S."/>
            <person name="Andreopoulos W."/>
            <person name="Barry K."/>
            <person name="Beard J."/>
            <person name="Benny G.L."/>
            <person name="Blankenship S."/>
            <person name="Bonito G."/>
            <person name="Cuomo C."/>
            <person name="Desiro A."/>
            <person name="Gervers K.A."/>
            <person name="Hundley H."/>
            <person name="Kuo A."/>
            <person name="LaButti K."/>
            <person name="Lang B.F."/>
            <person name="Lipzen A."/>
            <person name="O'Donnell K."/>
            <person name="Pangilinan J."/>
            <person name="Reynolds N."/>
            <person name="Sandor L."/>
            <person name="Smith M.W."/>
            <person name="Tsang A."/>
            <person name="Grigoriev I.V."/>
            <person name="Stajich J.E."/>
            <person name="Spatafora J.W."/>
        </authorList>
    </citation>
    <scope>NUCLEOTIDE SEQUENCE</scope>
    <source>
        <strain evidence="1">RSA 2281</strain>
    </source>
</reference>
<accession>A0AAD5P6Q8</accession>